<accession>A0A346AZP8</accession>
<evidence type="ECO:0000256" key="2">
    <source>
        <dbReference type="ARBA" id="ARBA00022729"/>
    </source>
</evidence>
<dbReference type="CDD" id="cd06347">
    <property type="entry name" value="PBP1_ABC_LivK_ligand_binding-like"/>
    <property type="match status" value="1"/>
</dbReference>
<keyword evidence="2" id="KW-0732">Signal</keyword>
<evidence type="ECO:0000256" key="1">
    <source>
        <dbReference type="ARBA" id="ARBA00010062"/>
    </source>
</evidence>
<keyword evidence="3" id="KW-0812">Transmembrane</keyword>
<dbReference type="InterPro" id="IPR028082">
    <property type="entry name" value="Peripla_BP_I"/>
</dbReference>
<reference evidence="5 6" key="1">
    <citation type="submission" date="2018-05" db="EMBL/GenBank/DDBJ databases">
        <title>Complete genome sequence of Megasphaera sp. AJH120T, isolated from the ceca of a chicken.</title>
        <authorList>
            <person name="Maki J."/>
            <person name="Looft T."/>
        </authorList>
    </citation>
    <scope>NUCLEOTIDE SEQUENCE [LARGE SCALE GENOMIC DNA]</scope>
    <source>
        <strain evidence="5 6">AJH120</strain>
    </source>
</reference>
<dbReference type="PANTHER" id="PTHR30483:SF6">
    <property type="entry name" value="PERIPLASMIC BINDING PROTEIN OF ABC TRANSPORTER FOR NATURAL AMINO ACIDS"/>
    <property type="match status" value="1"/>
</dbReference>
<dbReference type="SUPFAM" id="SSF53822">
    <property type="entry name" value="Periplasmic binding protein-like I"/>
    <property type="match status" value="1"/>
</dbReference>
<dbReference type="EMBL" id="CP029462">
    <property type="protein sequence ID" value="AXL21341.1"/>
    <property type="molecule type" value="Genomic_DNA"/>
</dbReference>
<dbReference type="InterPro" id="IPR051010">
    <property type="entry name" value="BCAA_transport"/>
</dbReference>
<evidence type="ECO:0000259" key="4">
    <source>
        <dbReference type="Pfam" id="PF13458"/>
    </source>
</evidence>
<dbReference type="Gene3D" id="3.40.50.2300">
    <property type="match status" value="2"/>
</dbReference>
<evidence type="ECO:0000313" key="6">
    <source>
        <dbReference type="Proteomes" id="UP000254337"/>
    </source>
</evidence>
<comment type="similarity">
    <text evidence="1">Belongs to the leucine-binding protein family.</text>
</comment>
<keyword evidence="3" id="KW-0472">Membrane</keyword>
<gene>
    <name evidence="5" type="ORF">DKB62_07085</name>
</gene>
<dbReference type="Proteomes" id="UP000254337">
    <property type="component" value="Chromosome"/>
</dbReference>
<evidence type="ECO:0000313" key="5">
    <source>
        <dbReference type="EMBL" id="AXL21341.1"/>
    </source>
</evidence>
<sequence length="409" mass="43965">MRGRCPILGGAASFFERQVVMQKLKYYGSVILFFIVVGALGFGTSYVQRPHNVVIGVNLALSGEEKAYGEATARGIGMARDKINAEGGLLDEAVTVVAVDNHGSAGDAEAAVKQLTSRHAVAMIGPNLSHCALAVVRDATAAKMPVISPAGTNPDITVDHGTGEAHEYMFRATFIDSYQGRAMADYAFGQLKARTAAVVYDERQAYSKGLAAFFKQSFLADGGQVPVYVDVSLDDSFAAAVAALKASPCQVVYAPFYDEKAMEFIVKARDAGIAALILGPDGWNGQRMAQSLSPAYLQNLFYTDHYANDASEPVAEEFAEAYYEKYGELPDSYAALGYDSFMMVAEAVRRSGSADPEKIAAELAKTIDYHGVTGMIALDANHDAIKPVFIMTFWQGQPALLEKRPTVQL</sequence>
<name>A0A346AZP8_9FIRM</name>
<keyword evidence="6" id="KW-1185">Reference proteome</keyword>
<dbReference type="AlphaFoldDB" id="A0A346AZP8"/>
<dbReference type="OrthoDB" id="9783240at2"/>
<feature type="transmembrane region" description="Helical" evidence="3">
    <location>
        <begin position="26"/>
        <end position="47"/>
    </location>
</feature>
<dbReference type="Pfam" id="PF13458">
    <property type="entry name" value="Peripla_BP_6"/>
    <property type="match status" value="1"/>
</dbReference>
<dbReference type="PANTHER" id="PTHR30483">
    <property type="entry name" value="LEUCINE-SPECIFIC-BINDING PROTEIN"/>
    <property type="match status" value="1"/>
</dbReference>
<organism evidence="5 6">
    <name type="scientific">Megasphaera stantonii</name>
    <dbReference type="NCBI Taxonomy" id="2144175"/>
    <lineage>
        <taxon>Bacteria</taxon>
        <taxon>Bacillati</taxon>
        <taxon>Bacillota</taxon>
        <taxon>Negativicutes</taxon>
        <taxon>Veillonellales</taxon>
        <taxon>Veillonellaceae</taxon>
        <taxon>Megasphaera</taxon>
    </lineage>
</organism>
<feature type="domain" description="Leucine-binding protein" evidence="4">
    <location>
        <begin position="53"/>
        <end position="392"/>
    </location>
</feature>
<dbReference type="InterPro" id="IPR028081">
    <property type="entry name" value="Leu-bd"/>
</dbReference>
<dbReference type="KEGG" id="meg:DKB62_07085"/>
<proteinExistence type="inferred from homology"/>
<keyword evidence="3" id="KW-1133">Transmembrane helix</keyword>
<protein>
    <submittedName>
        <fullName evidence="5">Amino acid/amide ABC transporter substrate-binding protein</fullName>
    </submittedName>
</protein>
<evidence type="ECO:0000256" key="3">
    <source>
        <dbReference type="SAM" id="Phobius"/>
    </source>
</evidence>